<sequence length="446" mass="46628">MRALLAALCALAVALPALVAGSAPATADDLSNRRAAAEQRAAAAEERAADLAEAIEELSGELAAALTRLAEVEAQLPVAQAALDAAVAAAQAAQREAEILAARLQAARDEEAAITEQIAVDDAREQEIRGAIGQMAREAYKGGRDVSGMSVMLDAESSQDFVEKYGLVSTALRTQTQVLDELTALAAKNRNAQARQTAVRAKVDELKVAADAKLAEAREAQRQAEAAKAEVERLVAEQQQRTADIESRKAEAQAQVAANDAERAAVAGELAAIIEAQRVQREKEEAARRAAGQTGGGGGGGSAQPGGARPGALFANPTAHNPIVVTSEYGNRLHPVLGYWRLHAGIDLRDRCGEPVYAGRDGTVQWARHRSGYGGQVMIDHGWVNGSSLMSSYNHMSSFAVGGGANVRAGQLLGYAGNTGTSAACHLHFEVYVNGATVNPRSYLGL</sequence>
<evidence type="ECO:0000256" key="5">
    <source>
        <dbReference type="ARBA" id="ARBA00022833"/>
    </source>
</evidence>
<keyword evidence="7" id="KW-0175">Coiled coil</keyword>
<organism evidence="11 12">
    <name type="scientific">Cellulomonas flavigena (strain ATCC 482 / DSM 20109 / BCRC 11376 / JCM 18109 / NBRC 3775 / NCIMB 8073 / NRS 134)</name>
    <dbReference type="NCBI Taxonomy" id="446466"/>
    <lineage>
        <taxon>Bacteria</taxon>
        <taxon>Bacillati</taxon>
        <taxon>Actinomycetota</taxon>
        <taxon>Actinomycetes</taxon>
        <taxon>Micrococcales</taxon>
        <taxon>Cellulomonadaceae</taxon>
        <taxon>Cellulomonas</taxon>
    </lineage>
</organism>
<dbReference type="CDD" id="cd12797">
    <property type="entry name" value="M23_peptidase"/>
    <property type="match status" value="1"/>
</dbReference>
<evidence type="ECO:0000256" key="8">
    <source>
        <dbReference type="SAM" id="MobiDB-lite"/>
    </source>
</evidence>
<comment type="cofactor">
    <cofactor evidence="1">
        <name>Zn(2+)</name>
        <dbReference type="ChEBI" id="CHEBI:29105"/>
    </cofactor>
</comment>
<feature type="signal peptide" evidence="9">
    <location>
        <begin position="1"/>
        <end position="19"/>
    </location>
</feature>
<evidence type="ECO:0000256" key="7">
    <source>
        <dbReference type="SAM" id="Coils"/>
    </source>
</evidence>
<feature type="region of interest" description="Disordered" evidence="8">
    <location>
        <begin position="284"/>
        <end position="313"/>
    </location>
</feature>
<dbReference type="InterPro" id="IPR050570">
    <property type="entry name" value="Cell_wall_metabolism_enzyme"/>
</dbReference>
<keyword evidence="6" id="KW-0482">Metalloprotease</keyword>
<evidence type="ECO:0000313" key="12">
    <source>
        <dbReference type="Proteomes" id="UP000000849"/>
    </source>
</evidence>
<accession>D5UBQ1</accession>
<dbReference type="InterPro" id="IPR011055">
    <property type="entry name" value="Dup_hybrid_motif"/>
</dbReference>
<evidence type="ECO:0000256" key="1">
    <source>
        <dbReference type="ARBA" id="ARBA00001947"/>
    </source>
</evidence>
<keyword evidence="3" id="KW-0479">Metal-binding</keyword>
<feature type="coiled-coil region" evidence="7">
    <location>
        <begin position="203"/>
        <end position="255"/>
    </location>
</feature>
<keyword evidence="4" id="KW-0378">Hydrolase</keyword>
<protein>
    <submittedName>
        <fullName evidence="11">Peptidase M23</fullName>
    </submittedName>
</protein>
<proteinExistence type="predicted"/>
<evidence type="ECO:0000256" key="2">
    <source>
        <dbReference type="ARBA" id="ARBA00022670"/>
    </source>
</evidence>
<reference evidence="11 12" key="1">
    <citation type="journal article" date="2010" name="Stand. Genomic Sci.">
        <title>Complete genome sequence of Cellulomonas flavigena type strain (134).</title>
        <authorList>
            <person name="Abt B."/>
            <person name="Foster B."/>
            <person name="Lapidus A."/>
            <person name="Clum A."/>
            <person name="Sun H."/>
            <person name="Pukall R."/>
            <person name="Lucas S."/>
            <person name="Glavina Del Rio T."/>
            <person name="Nolan M."/>
            <person name="Tice H."/>
            <person name="Cheng J.F."/>
            <person name="Pitluck S."/>
            <person name="Liolios K."/>
            <person name="Ivanova N."/>
            <person name="Mavromatis K."/>
            <person name="Ovchinnikova G."/>
            <person name="Pati A."/>
            <person name="Goodwin L."/>
            <person name="Chen A."/>
            <person name="Palaniappan K."/>
            <person name="Land M."/>
            <person name="Hauser L."/>
            <person name="Chang Y.J."/>
            <person name="Jeffries C.D."/>
            <person name="Rohde M."/>
            <person name="Goker M."/>
            <person name="Woyke T."/>
            <person name="Bristow J."/>
            <person name="Eisen J.A."/>
            <person name="Markowitz V."/>
            <person name="Hugenholtz P."/>
            <person name="Kyrpides N.C."/>
            <person name="Klenk H.P."/>
        </authorList>
    </citation>
    <scope>NUCLEOTIDE SEQUENCE [LARGE SCALE GENOMIC DNA]</scope>
    <source>
        <strain evidence="12">ATCC 482 / DSM 20109 / BCRC 11376 / JCM 18109 / NBRC 3775 / NCIMB 8073 / NRS 134</strain>
    </source>
</reference>
<feature type="compositionally biased region" description="Gly residues" evidence="8">
    <location>
        <begin position="293"/>
        <end position="304"/>
    </location>
</feature>
<dbReference type="PANTHER" id="PTHR21666:SF288">
    <property type="entry name" value="CELL DIVISION PROTEIN YTFB"/>
    <property type="match status" value="1"/>
</dbReference>
<feature type="coiled-coil region" evidence="7">
    <location>
        <begin position="27"/>
        <end position="110"/>
    </location>
</feature>
<evidence type="ECO:0000256" key="9">
    <source>
        <dbReference type="SAM" id="SignalP"/>
    </source>
</evidence>
<keyword evidence="5" id="KW-0862">Zinc</keyword>
<dbReference type="KEGG" id="cfl:Cfla_1246"/>
<dbReference type="STRING" id="446466.Cfla_1246"/>
<feature type="chain" id="PRO_5038388952" evidence="9">
    <location>
        <begin position="20"/>
        <end position="446"/>
    </location>
</feature>
<dbReference type="InterPro" id="IPR016047">
    <property type="entry name" value="M23ase_b-sheet_dom"/>
</dbReference>
<dbReference type="Pfam" id="PF01551">
    <property type="entry name" value="Peptidase_M23"/>
    <property type="match status" value="1"/>
</dbReference>
<dbReference type="SUPFAM" id="SSF51261">
    <property type="entry name" value="Duplicated hybrid motif"/>
    <property type="match status" value="1"/>
</dbReference>
<dbReference type="GO" id="GO:0046872">
    <property type="term" value="F:metal ion binding"/>
    <property type="evidence" value="ECO:0007669"/>
    <property type="project" value="UniProtKB-KW"/>
</dbReference>
<evidence type="ECO:0000256" key="4">
    <source>
        <dbReference type="ARBA" id="ARBA00022801"/>
    </source>
</evidence>
<gene>
    <name evidence="11" type="ordered locus">Cfla_1246</name>
</gene>
<keyword evidence="12" id="KW-1185">Reference proteome</keyword>
<dbReference type="Proteomes" id="UP000000849">
    <property type="component" value="Chromosome"/>
</dbReference>
<dbReference type="HOGENOM" id="CLU_029425_4_3_11"/>
<evidence type="ECO:0000313" key="11">
    <source>
        <dbReference type="EMBL" id="ADG74146.1"/>
    </source>
</evidence>
<dbReference type="GO" id="GO:0004222">
    <property type="term" value="F:metalloendopeptidase activity"/>
    <property type="evidence" value="ECO:0007669"/>
    <property type="project" value="TreeGrafter"/>
</dbReference>
<keyword evidence="9" id="KW-0732">Signal</keyword>
<dbReference type="PANTHER" id="PTHR21666">
    <property type="entry name" value="PEPTIDASE-RELATED"/>
    <property type="match status" value="1"/>
</dbReference>
<dbReference type="eggNOG" id="COG0739">
    <property type="taxonomic scope" value="Bacteria"/>
</dbReference>
<evidence type="ECO:0000256" key="3">
    <source>
        <dbReference type="ARBA" id="ARBA00022723"/>
    </source>
</evidence>
<dbReference type="AlphaFoldDB" id="D5UBQ1"/>
<evidence type="ECO:0000259" key="10">
    <source>
        <dbReference type="Pfam" id="PF01551"/>
    </source>
</evidence>
<feature type="domain" description="M23ase beta-sheet core" evidence="10">
    <location>
        <begin position="342"/>
        <end position="440"/>
    </location>
</feature>
<keyword evidence="2" id="KW-0645">Protease</keyword>
<evidence type="ECO:0000256" key="6">
    <source>
        <dbReference type="ARBA" id="ARBA00023049"/>
    </source>
</evidence>
<name>D5UBQ1_CELFN</name>
<dbReference type="EMBL" id="CP001964">
    <property type="protein sequence ID" value="ADG74146.1"/>
    <property type="molecule type" value="Genomic_DNA"/>
</dbReference>
<dbReference type="Gene3D" id="2.70.70.10">
    <property type="entry name" value="Glucose Permease (Domain IIA)"/>
    <property type="match status" value="1"/>
</dbReference>
<dbReference type="Gene3D" id="6.10.250.3150">
    <property type="match status" value="1"/>
</dbReference>
<dbReference type="GO" id="GO:0006508">
    <property type="term" value="P:proteolysis"/>
    <property type="evidence" value="ECO:0007669"/>
    <property type="project" value="UniProtKB-KW"/>
</dbReference>